<proteinExistence type="predicted"/>
<dbReference type="EMBL" id="LGRX02009027">
    <property type="protein sequence ID" value="KAK3272343.1"/>
    <property type="molecule type" value="Genomic_DNA"/>
</dbReference>
<feature type="region of interest" description="Disordered" evidence="1">
    <location>
        <begin position="1"/>
        <end position="22"/>
    </location>
</feature>
<dbReference type="Proteomes" id="UP001190700">
    <property type="component" value="Unassembled WGS sequence"/>
</dbReference>
<evidence type="ECO:0000313" key="3">
    <source>
        <dbReference type="Proteomes" id="UP001190700"/>
    </source>
</evidence>
<name>A0AAE0L516_9CHLO</name>
<sequence length="112" mass="12455">MWTAEMVDGCASGHSPDSGQPAACLRSAEFIPGRRREGCGLREVDERRKAREPRFQRWAYSLSEVDGERVMSLIMRECELSLPPGTPSPEPNALITLRPPSTVQLNITKNSD</sequence>
<reference evidence="2 3" key="1">
    <citation type="journal article" date="2015" name="Genome Biol. Evol.">
        <title>Comparative Genomics of a Bacterivorous Green Alga Reveals Evolutionary Causalities and Consequences of Phago-Mixotrophic Mode of Nutrition.</title>
        <authorList>
            <person name="Burns J.A."/>
            <person name="Paasch A."/>
            <person name="Narechania A."/>
            <person name="Kim E."/>
        </authorList>
    </citation>
    <scope>NUCLEOTIDE SEQUENCE [LARGE SCALE GENOMIC DNA]</scope>
    <source>
        <strain evidence="2 3">PLY_AMNH</strain>
    </source>
</reference>
<evidence type="ECO:0000256" key="1">
    <source>
        <dbReference type="SAM" id="MobiDB-lite"/>
    </source>
</evidence>
<dbReference type="AlphaFoldDB" id="A0AAE0L516"/>
<keyword evidence="3" id="KW-1185">Reference proteome</keyword>
<gene>
    <name evidence="2" type="ORF">CYMTET_19363</name>
</gene>
<comment type="caution">
    <text evidence="2">The sequence shown here is derived from an EMBL/GenBank/DDBJ whole genome shotgun (WGS) entry which is preliminary data.</text>
</comment>
<protein>
    <submittedName>
        <fullName evidence="2">Uncharacterized protein</fullName>
    </submittedName>
</protein>
<evidence type="ECO:0000313" key="2">
    <source>
        <dbReference type="EMBL" id="KAK3272343.1"/>
    </source>
</evidence>
<accession>A0AAE0L516</accession>
<organism evidence="2 3">
    <name type="scientific">Cymbomonas tetramitiformis</name>
    <dbReference type="NCBI Taxonomy" id="36881"/>
    <lineage>
        <taxon>Eukaryota</taxon>
        <taxon>Viridiplantae</taxon>
        <taxon>Chlorophyta</taxon>
        <taxon>Pyramimonadophyceae</taxon>
        <taxon>Pyramimonadales</taxon>
        <taxon>Pyramimonadaceae</taxon>
        <taxon>Cymbomonas</taxon>
    </lineage>
</organism>